<dbReference type="EMBL" id="LKCW01000030">
    <property type="protein sequence ID" value="KPM43637.1"/>
    <property type="molecule type" value="Genomic_DNA"/>
</dbReference>
<dbReference type="SMART" id="SM00363">
    <property type="entry name" value="S4"/>
    <property type="match status" value="1"/>
</dbReference>
<dbReference type="STRING" id="78410.A0A0P7BSE0"/>
<evidence type="ECO:0000256" key="6">
    <source>
        <dbReference type="PROSITE-ProRule" id="PRU00182"/>
    </source>
</evidence>
<dbReference type="CDD" id="cd00165">
    <property type="entry name" value="S4"/>
    <property type="match status" value="1"/>
</dbReference>
<evidence type="ECO:0000259" key="8">
    <source>
        <dbReference type="SMART" id="SM00363"/>
    </source>
</evidence>
<feature type="region of interest" description="Disordered" evidence="7">
    <location>
        <begin position="89"/>
        <end position="134"/>
    </location>
</feature>
<dbReference type="InterPro" id="IPR036986">
    <property type="entry name" value="S4_RNA-bd_sf"/>
</dbReference>
<feature type="compositionally biased region" description="Acidic residues" evidence="7">
    <location>
        <begin position="264"/>
        <end position="273"/>
    </location>
</feature>
<dbReference type="GO" id="GO:0042274">
    <property type="term" value="P:ribosomal small subunit biogenesis"/>
    <property type="evidence" value="ECO:0007669"/>
    <property type="project" value="TreeGrafter"/>
</dbReference>
<feature type="compositionally biased region" description="Polar residues" evidence="7">
    <location>
        <begin position="118"/>
        <end position="127"/>
    </location>
</feature>
<protein>
    <recommendedName>
        <fullName evidence="8">RNA-binding S4 domain-containing protein</fullName>
    </recommendedName>
</protein>
<keyword evidence="5" id="KW-0687">Ribonucleoprotein</keyword>
<feature type="compositionally biased region" description="Polar residues" evidence="7">
    <location>
        <begin position="250"/>
        <end position="260"/>
    </location>
</feature>
<reference evidence="9 10" key="1">
    <citation type="submission" date="2015-09" db="EMBL/GenBank/DDBJ databases">
        <title>Draft genome of a European isolate of the apple canker pathogen Neonectria ditissima.</title>
        <authorList>
            <person name="Gomez-Cortecero A."/>
            <person name="Harrison R.J."/>
            <person name="Armitage A.D."/>
        </authorList>
    </citation>
    <scope>NUCLEOTIDE SEQUENCE [LARGE SCALE GENOMIC DNA]</scope>
    <source>
        <strain evidence="9 10">R09/05</strain>
    </source>
</reference>
<feature type="compositionally biased region" description="Low complexity" evidence="7">
    <location>
        <begin position="367"/>
        <end position="378"/>
    </location>
</feature>
<dbReference type="OrthoDB" id="3356781at2759"/>
<dbReference type="PROSITE" id="PS00632">
    <property type="entry name" value="RIBOSOMAL_S4"/>
    <property type="match status" value="1"/>
</dbReference>
<accession>A0A0P7BSE0</accession>
<feature type="compositionally biased region" description="Polar residues" evidence="7">
    <location>
        <begin position="101"/>
        <end position="111"/>
    </location>
</feature>
<dbReference type="PANTHER" id="PTHR11831:SF4">
    <property type="entry name" value="SMALL RIBOSOMAL SUBUNIT PROTEIN US4M"/>
    <property type="match status" value="1"/>
</dbReference>
<feature type="compositionally biased region" description="Basic and acidic residues" evidence="7">
    <location>
        <begin position="379"/>
        <end position="393"/>
    </location>
</feature>
<dbReference type="Proteomes" id="UP000050424">
    <property type="component" value="Unassembled WGS sequence"/>
</dbReference>
<keyword evidence="2 6" id="KW-0699">rRNA-binding</keyword>
<evidence type="ECO:0000256" key="7">
    <source>
        <dbReference type="SAM" id="MobiDB-lite"/>
    </source>
</evidence>
<evidence type="ECO:0000313" key="10">
    <source>
        <dbReference type="Proteomes" id="UP000050424"/>
    </source>
</evidence>
<keyword evidence="10" id="KW-1185">Reference proteome</keyword>
<dbReference type="InterPro" id="IPR018079">
    <property type="entry name" value="Ribosomal_uS4_CS"/>
</dbReference>
<gene>
    <name evidence="9" type="ORF">AK830_g2937</name>
</gene>
<dbReference type="Gene3D" id="3.10.290.10">
    <property type="entry name" value="RNA-binding S4 domain"/>
    <property type="match status" value="1"/>
</dbReference>
<dbReference type="GO" id="GO:0005763">
    <property type="term" value="C:mitochondrial small ribosomal subunit"/>
    <property type="evidence" value="ECO:0007669"/>
    <property type="project" value="TreeGrafter"/>
</dbReference>
<feature type="domain" description="RNA-binding S4" evidence="8">
    <location>
        <begin position="162"/>
        <end position="220"/>
    </location>
</feature>
<dbReference type="SUPFAM" id="SSF55174">
    <property type="entry name" value="Alpha-L RNA-binding motif"/>
    <property type="match status" value="1"/>
</dbReference>
<dbReference type="PROSITE" id="PS50889">
    <property type="entry name" value="S4"/>
    <property type="match status" value="1"/>
</dbReference>
<feature type="region of interest" description="Disordered" evidence="7">
    <location>
        <begin position="216"/>
        <end position="285"/>
    </location>
</feature>
<feature type="region of interest" description="Disordered" evidence="7">
    <location>
        <begin position="366"/>
        <end position="393"/>
    </location>
</feature>
<keyword evidence="4" id="KW-0689">Ribosomal protein</keyword>
<dbReference type="Pfam" id="PF01479">
    <property type="entry name" value="S4"/>
    <property type="match status" value="1"/>
</dbReference>
<evidence type="ECO:0000256" key="4">
    <source>
        <dbReference type="ARBA" id="ARBA00022980"/>
    </source>
</evidence>
<name>A0A0P7BSE0_9HYPO</name>
<dbReference type="InterPro" id="IPR022801">
    <property type="entry name" value="Ribosomal_uS4"/>
</dbReference>
<proteinExistence type="inferred from homology"/>
<evidence type="ECO:0000313" key="9">
    <source>
        <dbReference type="EMBL" id="KPM43637.1"/>
    </source>
</evidence>
<evidence type="ECO:0000256" key="5">
    <source>
        <dbReference type="ARBA" id="ARBA00023274"/>
    </source>
</evidence>
<comment type="caution">
    <text evidence="9">The sequence shown here is derived from an EMBL/GenBank/DDBJ whole genome shotgun (WGS) entry which is preliminary data.</text>
</comment>
<comment type="similarity">
    <text evidence="1">Belongs to the universal ribosomal protein uS4 family.</text>
</comment>
<evidence type="ECO:0000256" key="1">
    <source>
        <dbReference type="ARBA" id="ARBA00007465"/>
    </source>
</evidence>
<sequence length="565" mass="64401">MRKPWRFYSLSRPKLRQSWNKFNLYNIARAACREPMVNGRATFFQQKWAAKAKTRGYHGEHIPEKKWVRLFSRRLLSAVDMPPEYLAANDGSEQAAGRGSGLSTSNVTAETYSRVPRPSQNQRNLTHPGQRRAGFGDVNGMLSEHFQEMTPYMQMTFAPLERRLDTAVFRALFASSVRQARQFVIHGAVKMVHPSYQLNPGDMFQVEIEKVLYGTGEQRQEKADAPLKQSIKSRKKLDDDAVERLRSKKTSASGDAKTSQGEAAEGEEGEAAEGEAAAAELSAEDEQFLQTGRLRRLRRSAREILQGDLKNLSAKQKKELRLFRDSAQRLLSRPEDSRMNSQELISQLRDQIANLQALPVFKKADPASEAEVEAAAGEPKQETPEEKQQREERLEKRQKFQKRVLEKGLEGLQSEKDRVWAHRIMSTTELTNEEIRRLATVLRNDEENPIDESKPYATPWRPRPYMSAFAFIPRYLEVNPNICAAVYLRHPVARKGMAEVPTPFGYLTNQLAHNCPRPNPTMASDPLEDVFNIEERFYNEGYEQGLRDGVQAGRIEGRSFGMEKG</sequence>
<dbReference type="AlphaFoldDB" id="A0A0P7BSE0"/>
<dbReference type="GO" id="GO:0003735">
    <property type="term" value="F:structural constituent of ribosome"/>
    <property type="evidence" value="ECO:0007669"/>
    <property type="project" value="TreeGrafter"/>
</dbReference>
<dbReference type="InterPro" id="IPR002942">
    <property type="entry name" value="S4_RNA-bd"/>
</dbReference>
<evidence type="ECO:0000256" key="3">
    <source>
        <dbReference type="ARBA" id="ARBA00022884"/>
    </source>
</evidence>
<evidence type="ECO:0000256" key="2">
    <source>
        <dbReference type="ARBA" id="ARBA00022730"/>
    </source>
</evidence>
<dbReference type="GO" id="GO:0019843">
    <property type="term" value="F:rRNA binding"/>
    <property type="evidence" value="ECO:0007669"/>
    <property type="project" value="UniProtKB-KW"/>
</dbReference>
<organism evidence="9 10">
    <name type="scientific">Neonectria ditissima</name>
    <dbReference type="NCBI Taxonomy" id="78410"/>
    <lineage>
        <taxon>Eukaryota</taxon>
        <taxon>Fungi</taxon>
        <taxon>Dikarya</taxon>
        <taxon>Ascomycota</taxon>
        <taxon>Pezizomycotina</taxon>
        <taxon>Sordariomycetes</taxon>
        <taxon>Hypocreomycetidae</taxon>
        <taxon>Hypocreales</taxon>
        <taxon>Nectriaceae</taxon>
        <taxon>Neonectria</taxon>
    </lineage>
</organism>
<dbReference type="PANTHER" id="PTHR11831">
    <property type="entry name" value="30S 40S RIBOSOMAL PROTEIN"/>
    <property type="match status" value="1"/>
</dbReference>
<keyword evidence="3 6" id="KW-0694">RNA-binding</keyword>
<feature type="compositionally biased region" description="Basic and acidic residues" evidence="7">
    <location>
        <begin position="236"/>
        <end position="245"/>
    </location>
</feature>